<organism evidence="1 2">
    <name type="scientific">Puccinia striiformis f. sp. tritici PST-78</name>
    <dbReference type="NCBI Taxonomy" id="1165861"/>
    <lineage>
        <taxon>Eukaryota</taxon>
        <taxon>Fungi</taxon>
        <taxon>Dikarya</taxon>
        <taxon>Basidiomycota</taxon>
        <taxon>Pucciniomycotina</taxon>
        <taxon>Pucciniomycetes</taxon>
        <taxon>Pucciniales</taxon>
        <taxon>Pucciniaceae</taxon>
        <taxon>Puccinia</taxon>
    </lineage>
</organism>
<dbReference type="EMBL" id="AJIL01000127">
    <property type="protein sequence ID" value="KNE93890.1"/>
    <property type="molecule type" value="Genomic_DNA"/>
</dbReference>
<comment type="caution">
    <text evidence="1">The sequence shown here is derived from an EMBL/GenBank/DDBJ whole genome shotgun (WGS) entry which is preliminary data.</text>
</comment>
<proteinExistence type="predicted"/>
<name>A0A0L0V3K1_9BASI</name>
<gene>
    <name evidence="1" type="ORF">PSTG_12692</name>
</gene>
<evidence type="ECO:0000313" key="1">
    <source>
        <dbReference type="EMBL" id="KNE93890.1"/>
    </source>
</evidence>
<dbReference type="AlphaFoldDB" id="A0A0L0V3K1"/>
<keyword evidence="2" id="KW-1185">Reference proteome</keyword>
<dbReference type="Proteomes" id="UP000054564">
    <property type="component" value="Unassembled WGS sequence"/>
</dbReference>
<sequence length="128" mass="14422">MSSNLVFEREMTDLWTYAYPTRYSWAASRTCPKVHRGHLDDEVIGVVLVGVCTPRIGRGKKAAAGQPTIGNRLCKNKVQPSKVHLVIRHHPNIVIWSLFSLSLAHLALSTSHELLKLRWACKLYMICG</sequence>
<evidence type="ECO:0000313" key="2">
    <source>
        <dbReference type="Proteomes" id="UP000054564"/>
    </source>
</evidence>
<accession>A0A0L0V3K1</accession>
<protein>
    <submittedName>
        <fullName evidence="1">Uncharacterized protein</fullName>
    </submittedName>
</protein>
<reference evidence="2" key="1">
    <citation type="submission" date="2014-03" db="EMBL/GenBank/DDBJ databases">
        <title>The Genome Sequence of Puccinia striiformis f. sp. tritici PST-78.</title>
        <authorList>
            <consortium name="The Broad Institute Genome Sequencing Platform"/>
            <person name="Cuomo C."/>
            <person name="Hulbert S."/>
            <person name="Chen X."/>
            <person name="Walker B."/>
            <person name="Young S.K."/>
            <person name="Zeng Q."/>
            <person name="Gargeya S."/>
            <person name="Fitzgerald M."/>
            <person name="Haas B."/>
            <person name="Abouelleil A."/>
            <person name="Alvarado L."/>
            <person name="Arachchi H.M."/>
            <person name="Berlin A.M."/>
            <person name="Chapman S.B."/>
            <person name="Goldberg J."/>
            <person name="Griggs A."/>
            <person name="Gujja S."/>
            <person name="Hansen M."/>
            <person name="Howarth C."/>
            <person name="Imamovic A."/>
            <person name="Larimer J."/>
            <person name="McCowan C."/>
            <person name="Montmayeur A."/>
            <person name="Murphy C."/>
            <person name="Neiman D."/>
            <person name="Pearson M."/>
            <person name="Priest M."/>
            <person name="Roberts A."/>
            <person name="Saif S."/>
            <person name="Shea T."/>
            <person name="Sisk P."/>
            <person name="Sykes S."/>
            <person name="Wortman J."/>
            <person name="Nusbaum C."/>
            <person name="Birren B."/>
        </authorList>
    </citation>
    <scope>NUCLEOTIDE SEQUENCE [LARGE SCALE GENOMIC DNA]</scope>
    <source>
        <strain evidence="2">race PST-78</strain>
    </source>
</reference>